<dbReference type="EMBL" id="QNGE01004072">
    <property type="protein sequence ID" value="KAA3673257.1"/>
    <property type="molecule type" value="Genomic_DNA"/>
</dbReference>
<feature type="region of interest" description="Disordered" evidence="1">
    <location>
        <begin position="238"/>
        <end position="291"/>
    </location>
</feature>
<keyword evidence="3" id="KW-1185">Reference proteome</keyword>
<comment type="caution">
    <text evidence="2">The sequence shown here is derived from an EMBL/GenBank/DDBJ whole genome shotgun (WGS) entry which is preliminary data.</text>
</comment>
<organism evidence="2 3">
    <name type="scientific">Paragonimus westermani</name>
    <dbReference type="NCBI Taxonomy" id="34504"/>
    <lineage>
        <taxon>Eukaryota</taxon>
        <taxon>Metazoa</taxon>
        <taxon>Spiralia</taxon>
        <taxon>Lophotrochozoa</taxon>
        <taxon>Platyhelminthes</taxon>
        <taxon>Trematoda</taxon>
        <taxon>Digenea</taxon>
        <taxon>Plagiorchiida</taxon>
        <taxon>Troglotremata</taxon>
        <taxon>Troglotrematidae</taxon>
        <taxon>Paragonimus</taxon>
    </lineage>
</organism>
<feature type="region of interest" description="Disordered" evidence="1">
    <location>
        <begin position="58"/>
        <end position="104"/>
    </location>
</feature>
<dbReference type="AlphaFoldDB" id="A0A5J4NCJ7"/>
<reference evidence="2 3" key="1">
    <citation type="journal article" date="2019" name="Gigascience">
        <title>Whole-genome sequence of the oriental lung fluke Paragonimus westermani.</title>
        <authorList>
            <person name="Oey H."/>
            <person name="Zakrzewski M."/>
            <person name="Narain K."/>
            <person name="Devi K.R."/>
            <person name="Agatsuma T."/>
            <person name="Nawaratna S."/>
            <person name="Gobert G.N."/>
            <person name="Jones M.K."/>
            <person name="Ragan M.A."/>
            <person name="McManus D.P."/>
            <person name="Krause L."/>
        </authorList>
    </citation>
    <scope>NUCLEOTIDE SEQUENCE [LARGE SCALE GENOMIC DNA]</scope>
    <source>
        <strain evidence="2 3">IND2009</strain>
    </source>
</reference>
<sequence>MSEKCPRPIELITYGNGSDPNSFCESTVLPTGIKETKSIQAQELKQRSITRRRTVDPMHPFAGLQKPKSRWNNPRWHRTRRSKMNAQSQIKAPTHLNSSLSVGCSKGRSTSVSIDLSVHLKNSSNTPATDQYLHHRPRQIHTGVNSRKPSSGHSTRPSTRVKPDAGSCDSNLTVGVKSKTATNTLNSVSVATQEISRRLATIFPDRADVLFRLDPPRFRDSPPCSVSLTAELNSKLNLSDGEQSECDSSTTMNQHFPTHIRSSSPILADAVDDDSDDDFDEDKDDDVQHAVSSPVDPQVLLNELLESHGRFFPEWAMNTEKQGNMLATSDSCAPWFHDDNMSKNQANPMKFESFPGTLEADPDTVEPFSTSIHYLERARRTQGLLPFQIIAYPDLVCAPGAPYIERFYDRNDASNRTSIGSTSSFHVSCSTSELIERDISDGTEPTTPQSTASSNLKDKRGFVYPRVPSVDTILESPVKFPSKRCSPIGNRCSPGCVIQPCANISNKKVSRSTSNWQKFPIEKPPRRLPYSLHGLQHIAILDDVRRLVDPEDVLNRTVFDLDELLLTAAREAQPDLQHISRSNPPRPSHLPNLNMPGKLVAVNTVDTDMAKFSLFGSEDTNDANTATRIGHRTSPVSSSGLGSPDARRPLSTDNYLSSCLSSRQVARSVRVCVPEVGCESFGDCAITNEDEVL</sequence>
<dbReference type="Proteomes" id="UP000324629">
    <property type="component" value="Unassembled WGS sequence"/>
</dbReference>
<feature type="region of interest" description="Disordered" evidence="1">
    <location>
        <begin position="123"/>
        <end position="170"/>
    </location>
</feature>
<protein>
    <submittedName>
        <fullName evidence="2">Uncharacterized protein</fullName>
    </submittedName>
</protein>
<feature type="region of interest" description="Disordered" evidence="1">
    <location>
        <begin position="436"/>
        <end position="457"/>
    </location>
</feature>
<feature type="compositionally biased region" description="Polar residues" evidence="1">
    <location>
        <begin position="238"/>
        <end position="265"/>
    </location>
</feature>
<evidence type="ECO:0000313" key="3">
    <source>
        <dbReference type="Proteomes" id="UP000324629"/>
    </source>
</evidence>
<proteinExistence type="predicted"/>
<gene>
    <name evidence="2" type="ORF">DEA37_0010689</name>
</gene>
<name>A0A5J4NCJ7_9TREM</name>
<accession>A0A5J4NCJ7</accession>
<feature type="region of interest" description="Disordered" evidence="1">
    <location>
        <begin position="623"/>
        <end position="649"/>
    </location>
</feature>
<feature type="compositionally biased region" description="Polar residues" evidence="1">
    <location>
        <begin position="84"/>
        <end position="104"/>
    </location>
</feature>
<evidence type="ECO:0000256" key="1">
    <source>
        <dbReference type="SAM" id="MobiDB-lite"/>
    </source>
</evidence>
<feature type="compositionally biased region" description="Acidic residues" evidence="1">
    <location>
        <begin position="270"/>
        <end position="285"/>
    </location>
</feature>
<feature type="compositionally biased region" description="Polar residues" evidence="1">
    <location>
        <begin position="443"/>
        <end position="455"/>
    </location>
</feature>
<evidence type="ECO:0000313" key="2">
    <source>
        <dbReference type="EMBL" id="KAA3673257.1"/>
    </source>
</evidence>
<feature type="compositionally biased region" description="Polar residues" evidence="1">
    <location>
        <begin position="142"/>
        <end position="158"/>
    </location>
</feature>